<feature type="transmembrane region" description="Helical" evidence="7">
    <location>
        <begin position="117"/>
        <end position="134"/>
    </location>
</feature>
<proteinExistence type="predicted"/>
<dbReference type="InterPro" id="IPR011009">
    <property type="entry name" value="Kinase-like_dom_sf"/>
</dbReference>
<reference evidence="8" key="2">
    <citation type="submission" date="2021-03" db="UniProtKB">
        <authorList>
            <consortium name="EnsemblPlants"/>
        </authorList>
    </citation>
    <scope>IDENTIFICATION</scope>
</reference>
<comment type="catalytic activity">
    <reaction evidence="5">
        <text>L-seryl-[protein] + ATP = O-phospho-L-seryl-[protein] + ADP + H(+)</text>
        <dbReference type="Rhea" id="RHEA:17989"/>
        <dbReference type="Rhea" id="RHEA-COMP:9863"/>
        <dbReference type="Rhea" id="RHEA-COMP:11604"/>
        <dbReference type="ChEBI" id="CHEBI:15378"/>
        <dbReference type="ChEBI" id="CHEBI:29999"/>
        <dbReference type="ChEBI" id="CHEBI:30616"/>
        <dbReference type="ChEBI" id="CHEBI:83421"/>
        <dbReference type="ChEBI" id="CHEBI:456216"/>
        <dbReference type="EC" id="2.7.11.1"/>
    </reaction>
</comment>
<feature type="region of interest" description="Disordered" evidence="6">
    <location>
        <begin position="1"/>
        <end position="20"/>
    </location>
</feature>
<keyword evidence="7" id="KW-0472">Membrane</keyword>
<evidence type="ECO:0000256" key="3">
    <source>
        <dbReference type="ARBA" id="ARBA00022777"/>
    </source>
</evidence>
<dbReference type="InterPro" id="IPR050588">
    <property type="entry name" value="WNK_Ser-Thr_kinase"/>
</dbReference>
<dbReference type="GO" id="GO:0004674">
    <property type="term" value="F:protein serine/threonine kinase activity"/>
    <property type="evidence" value="ECO:0007669"/>
    <property type="project" value="UniProtKB-KW"/>
</dbReference>
<organism evidence="8 9">
    <name type="scientific">Chenopodium quinoa</name>
    <name type="common">Quinoa</name>
    <dbReference type="NCBI Taxonomy" id="63459"/>
    <lineage>
        <taxon>Eukaryota</taxon>
        <taxon>Viridiplantae</taxon>
        <taxon>Streptophyta</taxon>
        <taxon>Embryophyta</taxon>
        <taxon>Tracheophyta</taxon>
        <taxon>Spermatophyta</taxon>
        <taxon>Magnoliopsida</taxon>
        <taxon>eudicotyledons</taxon>
        <taxon>Gunneridae</taxon>
        <taxon>Pentapetalae</taxon>
        <taxon>Caryophyllales</taxon>
        <taxon>Chenopodiaceae</taxon>
        <taxon>Chenopodioideae</taxon>
        <taxon>Atripliceae</taxon>
        <taxon>Chenopodium</taxon>
    </lineage>
</organism>
<sequence length="144" mass="16125">MAASSSSQEGNNNDHRIVESDSSERYVRYNEMIGEGTTILDFGGRYSRVNKIIAVEGNLLQYLRNHKISGHNAIKKWSRQILSGIAYLHSETTDSAFARKFKSATVFAPRFLQTCNWGGSPAAIMGLLLLLLLLQQSPRFFRGN</sequence>
<dbReference type="PANTHER" id="PTHR13902">
    <property type="entry name" value="SERINE/THREONINE-PROTEIN KINASE WNK WITH NO LYSINE -RELATED"/>
    <property type="match status" value="1"/>
</dbReference>
<reference evidence="8" key="1">
    <citation type="journal article" date="2017" name="Nature">
        <title>The genome of Chenopodium quinoa.</title>
        <authorList>
            <person name="Jarvis D.E."/>
            <person name="Ho Y.S."/>
            <person name="Lightfoot D.J."/>
            <person name="Schmoeckel S.M."/>
            <person name="Li B."/>
            <person name="Borm T.J.A."/>
            <person name="Ohyanagi H."/>
            <person name="Mineta K."/>
            <person name="Michell C.T."/>
            <person name="Saber N."/>
            <person name="Kharbatia N.M."/>
            <person name="Rupper R.R."/>
            <person name="Sharp A.R."/>
            <person name="Dally N."/>
            <person name="Boughton B.A."/>
            <person name="Woo Y.H."/>
            <person name="Gao G."/>
            <person name="Schijlen E.G.W.M."/>
            <person name="Guo X."/>
            <person name="Momin A.A."/>
            <person name="Negrao S."/>
            <person name="Al-Babili S."/>
            <person name="Gehring C."/>
            <person name="Roessner U."/>
            <person name="Jung C."/>
            <person name="Murphy K."/>
            <person name="Arold S.T."/>
            <person name="Gojobori T."/>
            <person name="van der Linden C.G."/>
            <person name="van Loo E.N."/>
            <person name="Jellen E.N."/>
            <person name="Maughan P.J."/>
            <person name="Tester M."/>
        </authorList>
    </citation>
    <scope>NUCLEOTIDE SEQUENCE [LARGE SCALE GENOMIC DNA]</scope>
    <source>
        <strain evidence="8">cv. PI 614886</strain>
    </source>
</reference>
<keyword evidence="3" id="KW-0808">Transferase</keyword>
<dbReference type="SUPFAM" id="SSF56112">
    <property type="entry name" value="Protein kinase-like (PK-like)"/>
    <property type="match status" value="1"/>
</dbReference>
<dbReference type="Proteomes" id="UP000596660">
    <property type="component" value="Unplaced"/>
</dbReference>
<dbReference type="AlphaFoldDB" id="A0A803MT72"/>
<feature type="compositionally biased region" description="Polar residues" evidence="6">
    <location>
        <begin position="1"/>
        <end position="11"/>
    </location>
</feature>
<evidence type="ECO:0000313" key="9">
    <source>
        <dbReference type="Proteomes" id="UP000596660"/>
    </source>
</evidence>
<evidence type="ECO:0000256" key="2">
    <source>
        <dbReference type="ARBA" id="ARBA00022527"/>
    </source>
</evidence>
<evidence type="ECO:0000256" key="7">
    <source>
        <dbReference type="SAM" id="Phobius"/>
    </source>
</evidence>
<name>A0A803MT72_CHEQI</name>
<evidence type="ECO:0000256" key="6">
    <source>
        <dbReference type="SAM" id="MobiDB-lite"/>
    </source>
</evidence>
<keyword evidence="7" id="KW-0812">Transmembrane</keyword>
<keyword evidence="7" id="KW-1133">Transmembrane helix</keyword>
<protein>
    <recommendedName>
        <fullName evidence="1">non-specific serine/threonine protein kinase</fullName>
        <ecNumber evidence="1">2.7.11.1</ecNumber>
    </recommendedName>
</protein>
<comment type="catalytic activity">
    <reaction evidence="4">
        <text>L-threonyl-[protein] + ATP = O-phospho-L-threonyl-[protein] + ADP + H(+)</text>
        <dbReference type="Rhea" id="RHEA:46608"/>
        <dbReference type="Rhea" id="RHEA-COMP:11060"/>
        <dbReference type="Rhea" id="RHEA-COMP:11605"/>
        <dbReference type="ChEBI" id="CHEBI:15378"/>
        <dbReference type="ChEBI" id="CHEBI:30013"/>
        <dbReference type="ChEBI" id="CHEBI:30616"/>
        <dbReference type="ChEBI" id="CHEBI:61977"/>
        <dbReference type="ChEBI" id="CHEBI:456216"/>
        <dbReference type="EC" id="2.7.11.1"/>
    </reaction>
</comment>
<evidence type="ECO:0000256" key="4">
    <source>
        <dbReference type="ARBA" id="ARBA00047899"/>
    </source>
</evidence>
<dbReference type="Gramene" id="AUR62034863-RA">
    <property type="protein sequence ID" value="AUR62034863-RA:cds"/>
    <property type="gene ID" value="AUR62034863"/>
</dbReference>
<accession>A0A803MT72</accession>
<keyword evidence="3" id="KW-0418">Kinase</keyword>
<dbReference type="EC" id="2.7.11.1" evidence="1"/>
<evidence type="ECO:0000256" key="1">
    <source>
        <dbReference type="ARBA" id="ARBA00012513"/>
    </source>
</evidence>
<evidence type="ECO:0000313" key="8">
    <source>
        <dbReference type="EnsemblPlants" id="AUR62034863-RA:cds"/>
    </source>
</evidence>
<dbReference type="EnsemblPlants" id="AUR62034863-RA">
    <property type="protein sequence ID" value="AUR62034863-RA:cds"/>
    <property type="gene ID" value="AUR62034863"/>
</dbReference>
<keyword evidence="2" id="KW-0723">Serine/threonine-protein kinase</keyword>
<keyword evidence="9" id="KW-1185">Reference proteome</keyword>
<evidence type="ECO:0000256" key="5">
    <source>
        <dbReference type="ARBA" id="ARBA00048679"/>
    </source>
</evidence>